<dbReference type="RefSeq" id="XP_041296828.1">
    <property type="nucleotide sequence ID" value="XM_041433348.1"/>
</dbReference>
<comment type="caution">
    <text evidence="2">The sequence shown here is derived from an EMBL/GenBank/DDBJ whole genome shotgun (WGS) entry which is preliminary data.</text>
</comment>
<dbReference type="AlphaFoldDB" id="A0A9P7JXE9"/>
<feature type="compositionally biased region" description="Basic residues" evidence="1">
    <location>
        <begin position="143"/>
        <end position="152"/>
    </location>
</feature>
<gene>
    <name evidence="2" type="ORF">F5147DRAFT_649529</name>
</gene>
<feature type="region of interest" description="Disordered" evidence="1">
    <location>
        <begin position="53"/>
        <end position="158"/>
    </location>
</feature>
<organism evidence="2 3">
    <name type="scientific">Suillus discolor</name>
    <dbReference type="NCBI Taxonomy" id="1912936"/>
    <lineage>
        <taxon>Eukaryota</taxon>
        <taxon>Fungi</taxon>
        <taxon>Dikarya</taxon>
        <taxon>Basidiomycota</taxon>
        <taxon>Agaricomycotina</taxon>
        <taxon>Agaricomycetes</taxon>
        <taxon>Agaricomycetidae</taxon>
        <taxon>Boletales</taxon>
        <taxon>Suillineae</taxon>
        <taxon>Suillaceae</taxon>
        <taxon>Suillus</taxon>
    </lineage>
</organism>
<evidence type="ECO:0000256" key="1">
    <source>
        <dbReference type="SAM" id="MobiDB-lite"/>
    </source>
</evidence>
<dbReference type="OrthoDB" id="3010994at2759"/>
<proteinExistence type="predicted"/>
<keyword evidence="3" id="KW-1185">Reference proteome</keyword>
<evidence type="ECO:0000313" key="2">
    <source>
        <dbReference type="EMBL" id="KAG2115111.1"/>
    </source>
</evidence>
<dbReference type="GeneID" id="64695607"/>
<name>A0A9P7JXE9_9AGAM</name>
<protein>
    <submittedName>
        <fullName evidence="2">Uncharacterized protein</fullName>
    </submittedName>
</protein>
<dbReference type="EMBL" id="JABBWM010000008">
    <property type="protein sequence ID" value="KAG2115111.1"/>
    <property type="molecule type" value="Genomic_DNA"/>
</dbReference>
<dbReference type="Proteomes" id="UP000823399">
    <property type="component" value="Unassembled WGS sequence"/>
</dbReference>
<sequence length="228" mass="25251">MYELMEKKLTHLIQEIIYLLSSGNKTATNNMHGPKTLPGPAPKSATELMVLVPTRGTKQNKTLSDDDNDKDYMPRKPRQLSESPIRQYTIDADGHEIIESGDDLPSHKKKWKLVGSDSESAASPSVPAPVGKKLSKNQTKGGPKQKRSKKAPSHMAPMTLSELVKVPSEEESDGQSALQAVQDEEIRVGAKRGTQHQQTTWFCTELYSTRDGQLGPFCTLHYNNTSFC</sequence>
<feature type="compositionally biased region" description="Low complexity" evidence="1">
    <location>
        <begin position="120"/>
        <end position="130"/>
    </location>
</feature>
<accession>A0A9P7JXE9</accession>
<reference evidence="2" key="1">
    <citation type="journal article" date="2020" name="New Phytol.">
        <title>Comparative genomics reveals dynamic genome evolution in host specialist ectomycorrhizal fungi.</title>
        <authorList>
            <person name="Lofgren L.A."/>
            <person name="Nguyen N.H."/>
            <person name="Vilgalys R."/>
            <person name="Ruytinx J."/>
            <person name="Liao H.L."/>
            <person name="Branco S."/>
            <person name="Kuo A."/>
            <person name="LaButti K."/>
            <person name="Lipzen A."/>
            <person name="Andreopoulos W."/>
            <person name="Pangilinan J."/>
            <person name="Riley R."/>
            <person name="Hundley H."/>
            <person name="Na H."/>
            <person name="Barry K."/>
            <person name="Grigoriev I.V."/>
            <person name="Stajich J.E."/>
            <person name="Kennedy P.G."/>
        </authorList>
    </citation>
    <scope>NUCLEOTIDE SEQUENCE</scope>
    <source>
        <strain evidence="2">FC423</strain>
    </source>
</reference>
<evidence type="ECO:0000313" key="3">
    <source>
        <dbReference type="Proteomes" id="UP000823399"/>
    </source>
</evidence>